<keyword evidence="2" id="KW-1185">Reference proteome</keyword>
<dbReference type="EMBL" id="JAUEPT010000072">
    <property type="protein sequence ID" value="KAK0434370.1"/>
    <property type="molecule type" value="Genomic_DNA"/>
</dbReference>
<reference evidence="1" key="1">
    <citation type="submission" date="2023-06" db="EMBL/GenBank/DDBJ databases">
        <authorList>
            <consortium name="Lawrence Berkeley National Laboratory"/>
            <person name="Ahrendt S."/>
            <person name="Sahu N."/>
            <person name="Indic B."/>
            <person name="Wong-Bajracharya J."/>
            <person name="Merenyi Z."/>
            <person name="Ke H.-M."/>
            <person name="Monk M."/>
            <person name="Kocsube S."/>
            <person name="Drula E."/>
            <person name="Lipzen A."/>
            <person name="Balint B."/>
            <person name="Henrissat B."/>
            <person name="Andreopoulos B."/>
            <person name="Martin F.M."/>
            <person name="Harder C.B."/>
            <person name="Rigling D."/>
            <person name="Ford K.L."/>
            <person name="Foster G.D."/>
            <person name="Pangilinan J."/>
            <person name="Papanicolaou A."/>
            <person name="Barry K."/>
            <person name="LaButti K."/>
            <person name="Viragh M."/>
            <person name="Koriabine M."/>
            <person name="Yan M."/>
            <person name="Riley R."/>
            <person name="Champramary S."/>
            <person name="Plett K.L."/>
            <person name="Tsai I.J."/>
            <person name="Slot J."/>
            <person name="Sipos G."/>
            <person name="Plett J."/>
            <person name="Nagy L.G."/>
            <person name="Grigoriev I.V."/>
        </authorList>
    </citation>
    <scope>NUCLEOTIDE SEQUENCE</scope>
    <source>
        <strain evidence="1">FPL87.14</strain>
    </source>
</reference>
<gene>
    <name evidence="1" type="ORF">EV421DRAFT_1909484</name>
</gene>
<evidence type="ECO:0000313" key="1">
    <source>
        <dbReference type="EMBL" id="KAK0434370.1"/>
    </source>
</evidence>
<organism evidence="1 2">
    <name type="scientific">Armillaria borealis</name>
    <dbReference type="NCBI Taxonomy" id="47425"/>
    <lineage>
        <taxon>Eukaryota</taxon>
        <taxon>Fungi</taxon>
        <taxon>Dikarya</taxon>
        <taxon>Basidiomycota</taxon>
        <taxon>Agaricomycotina</taxon>
        <taxon>Agaricomycetes</taxon>
        <taxon>Agaricomycetidae</taxon>
        <taxon>Agaricales</taxon>
        <taxon>Marasmiineae</taxon>
        <taxon>Physalacriaceae</taxon>
        <taxon>Armillaria</taxon>
    </lineage>
</organism>
<protein>
    <submittedName>
        <fullName evidence="1">Uncharacterized protein</fullName>
    </submittedName>
</protein>
<name>A0AA39J2N9_9AGAR</name>
<dbReference type="Proteomes" id="UP001175226">
    <property type="component" value="Unassembled WGS sequence"/>
</dbReference>
<comment type="caution">
    <text evidence="1">The sequence shown here is derived from an EMBL/GenBank/DDBJ whole genome shotgun (WGS) entry which is preliminary data.</text>
</comment>
<proteinExistence type="predicted"/>
<accession>A0AA39J2N9</accession>
<evidence type="ECO:0000313" key="2">
    <source>
        <dbReference type="Proteomes" id="UP001175226"/>
    </source>
</evidence>
<dbReference type="AlphaFoldDB" id="A0AA39J2N9"/>
<sequence>MALSVRSTLSRILHFGFACAPRDDPEIFQGAYIYPPNIAVPQGPIALDEDRQRKLVEFTEEFLQSIGV</sequence>